<keyword evidence="2" id="KW-1185">Reference proteome</keyword>
<dbReference type="EMBL" id="BMFW01000025">
    <property type="protein sequence ID" value="GGI00142.1"/>
    <property type="molecule type" value="Genomic_DNA"/>
</dbReference>
<evidence type="ECO:0000313" key="1">
    <source>
        <dbReference type="EMBL" id="GGI00142.1"/>
    </source>
</evidence>
<reference evidence="2" key="1">
    <citation type="journal article" date="2019" name="Int. J. Syst. Evol. Microbiol.">
        <title>The Global Catalogue of Microorganisms (GCM) 10K type strain sequencing project: providing services to taxonomists for standard genome sequencing and annotation.</title>
        <authorList>
            <consortium name="The Broad Institute Genomics Platform"/>
            <consortium name="The Broad Institute Genome Sequencing Center for Infectious Disease"/>
            <person name="Wu L."/>
            <person name="Ma J."/>
        </authorList>
    </citation>
    <scope>NUCLEOTIDE SEQUENCE [LARGE SCALE GENOMIC DNA]</scope>
    <source>
        <strain evidence="2">CGMCC 1.12778</strain>
    </source>
</reference>
<accession>A0ABQ2AZ36</accession>
<dbReference type="Proteomes" id="UP000643279">
    <property type="component" value="Unassembled WGS sequence"/>
</dbReference>
<dbReference type="RefSeq" id="WP_188572972.1">
    <property type="nucleotide sequence ID" value="NZ_BMFW01000025.1"/>
</dbReference>
<comment type="caution">
    <text evidence="1">The sequence shown here is derived from an EMBL/GenBank/DDBJ whole genome shotgun (WGS) entry which is preliminary data.</text>
</comment>
<gene>
    <name evidence="1" type="ORF">GCM10007170_36600</name>
</gene>
<name>A0ABQ2AZ36_9MICC</name>
<organism evidence="1 2">
    <name type="scientific">Arthrobacter liuii</name>
    <dbReference type="NCBI Taxonomy" id="1476996"/>
    <lineage>
        <taxon>Bacteria</taxon>
        <taxon>Bacillati</taxon>
        <taxon>Actinomycetota</taxon>
        <taxon>Actinomycetes</taxon>
        <taxon>Micrococcales</taxon>
        <taxon>Micrococcaceae</taxon>
        <taxon>Arthrobacter</taxon>
    </lineage>
</organism>
<protein>
    <submittedName>
        <fullName evidence="1">Uncharacterized protein</fullName>
    </submittedName>
</protein>
<evidence type="ECO:0000313" key="2">
    <source>
        <dbReference type="Proteomes" id="UP000643279"/>
    </source>
</evidence>
<proteinExistence type="predicted"/>
<sequence>MTRTFLLLDVDGTVFPLPHRKVTPAHDQLTTAIAVPPRVPAKVAFRPAVVEAVKRWAASEADVQWLSSWGWKTKWLDQVGLPQLPVLYSPEPGEIFFWNRSRLSWKKPVLGELLEQQTSPFRVAWIDDDSFSVAYGEELRAAYPLLKDLLLIQPDCYEGLTDEEIRRVEQFLAAQ</sequence>